<dbReference type="PROSITE" id="PS51085">
    <property type="entry name" value="2FE2S_FER_2"/>
    <property type="match status" value="1"/>
</dbReference>
<evidence type="ECO:0000256" key="5">
    <source>
        <dbReference type="ARBA" id="ARBA00022982"/>
    </source>
</evidence>
<dbReference type="InterPro" id="IPR036010">
    <property type="entry name" value="2Fe-2S_ferredoxin-like_sf"/>
</dbReference>
<sequence length="152" mass="15857">MASLLLPVCAADAFCKDKVNIVKKVNVEGTATVTFLGAGGQSISVECPKDTYILDAGLDAGVELPYTCRGGICGACVGRVASGETDPSDIDDLTFVLSQDEIDQGMALLCMTRPVSDVTVETQSDWGYSLGVADWKGPSGHIGGKDPNHLMT</sequence>
<dbReference type="InterPro" id="IPR012675">
    <property type="entry name" value="Beta-grasp_dom_sf"/>
</dbReference>
<dbReference type="InterPro" id="IPR006058">
    <property type="entry name" value="2Fe2S_fd_BS"/>
</dbReference>
<evidence type="ECO:0000256" key="1">
    <source>
        <dbReference type="ARBA" id="ARBA00007874"/>
    </source>
</evidence>
<protein>
    <recommendedName>
        <fullName evidence="9">2Fe-2S ferredoxin-type domain-containing protein</fullName>
    </recommendedName>
</protein>
<dbReference type="GO" id="GO:0046872">
    <property type="term" value="F:metal ion binding"/>
    <property type="evidence" value="ECO:0007669"/>
    <property type="project" value="UniProtKB-KW"/>
</dbReference>
<keyword evidence="2" id="KW-0813">Transport</keyword>
<dbReference type="EMBL" id="JALJOU010000016">
    <property type="protein sequence ID" value="KAK9839436.1"/>
    <property type="molecule type" value="Genomic_DNA"/>
</dbReference>
<dbReference type="InterPro" id="IPR001041">
    <property type="entry name" value="2Fe-2S_ferredoxin-type"/>
</dbReference>
<evidence type="ECO:0000313" key="10">
    <source>
        <dbReference type="EMBL" id="KAK9839436.1"/>
    </source>
</evidence>
<comment type="similarity">
    <text evidence="1">Belongs to the 2Fe2S plant-type ferredoxin family.</text>
</comment>
<dbReference type="PROSITE" id="PS00197">
    <property type="entry name" value="2FE2S_FER_1"/>
    <property type="match status" value="1"/>
</dbReference>
<dbReference type="PANTHER" id="PTHR43112:SF21">
    <property type="entry name" value="FERREDOXIN"/>
    <property type="match status" value="1"/>
</dbReference>
<accession>A0AAW1S1E9</accession>
<keyword evidence="4" id="KW-0479">Metal-binding</keyword>
<feature type="domain" description="2Fe-2S ferredoxin-type" evidence="9">
    <location>
        <begin position="31"/>
        <end position="126"/>
    </location>
</feature>
<evidence type="ECO:0000256" key="4">
    <source>
        <dbReference type="ARBA" id="ARBA00022723"/>
    </source>
</evidence>
<keyword evidence="6" id="KW-0408">Iron</keyword>
<dbReference type="PANTHER" id="PTHR43112">
    <property type="entry name" value="FERREDOXIN"/>
    <property type="match status" value="1"/>
</dbReference>
<keyword evidence="11" id="KW-1185">Reference proteome</keyword>
<reference evidence="10 11" key="1">
    <citation type="journal article" date="2024" name="Nat. Commun.">
        <title>Phylogenomics reveals the evolutionary origins of lichenization in chlorophyte algae.</title>
        <authorList>
            <person name="Puginier C."/>
            <person name="Libourel C."/>
            <person name="Otte J."/>
            <person name="Skaloud P."/>
            <person name="Haon M."/>
            <person name="Grisel S."/>
            <person name="Petersen M."/>
            <person name="Berrin J.G."/>
            <person name="Delaux P.M."/>
            <person name="Dal Grande F."/>
            <person name="Keller J."/>
        </authorList>
    </citation>
    <scope>NUCLEOTIDE SEQUENCE [LARGE SCALE GENOMIC DNA]</scope>
    <source>
        <strain evidence="10 11">SAG 245.80</strain>
    </source>
</reference>
<evidence type="ECO:0000256" key="8">
    <source>
        <dbReference type="ARBA" id="ARBA00034078"/>
    </source>
</evidence>
<keyword evidence="7" id="KW-0411">Iron-sulfur</keyword>
<evidence type="ECO:0000256" key="6">
    <source>
        <dbReference type="ARBA" id="ARBA00023004"/>
    </source>
</evidence>
<dbReference type="SUPFAM" id="SSF54292">
    <property type="entry name" value="2Fe-2S ferredoxin-like"/>
    <property type="match status" value="1"/>
</dbReference>
<evidence type="ECO:0000259" key="9">
    <source>
        <dbReference type="PROSITE" id="PS51085"/>
    </source>
</evidence>
<organism evidence="10 11">
    <name type="scientific">Elliptochloris bilobata</name>
    <dbReference type="NCBI Taxonomy" id="381761"/>
    <lineage>
        <taxon>Eukaryota</taxon>
        <taxon>Viridiplantae</taxon>
        <taxon>Chlorophyta</taxon>
        <taxon>core chlorophytes</taxon>
        <taxon>Trebouxiophyceae</taxon>
        <taxon>Trebouxiophyceae incertae sedis</taxon>
        <taxon>Elliptochloris clade</taxon>
        <taxon>Elliptochloris</taxon>
    </lineage>
</organism>
<gene>
    <name evidence="10" type="ORF">WJX81_001882</name>
</gene>
<keyword evidence="3" id="KW-0001">2Fe-2S</keyword>
<dbReference type="Pfam" id="PF00111">
    <property type="entry name" value="Fer2"/>
    <property type="match status" value="1"/>
</dbReference>
<dbReference type="CDD" id="cd00207">
    <property type="entry name" value="fer2"/>
    <property type="match status" value="1"/>
</dbReference>
<dbReference type="AlphaFoldDB" id="A0AAW1S1E9"/>
<evidence type="ECO:0000256" key="2">
    <source>
        <dbReference type="ARBA" id="ARBA00022448"/>
    </source>
</evidence>
<comment type="cofactor">
    <cofactor evidence="8">
        <name>[2Fe-2S] cluster</name>
        <dbReference type="ChEBI" id="CHEBI:190135"/>
    </cofactor>
</comment>
<comment type="caution">
    <text evidence="10">The sequence shown here is derived from an EMBL/GenBank/DDBJ whole genome shotgun (WGS) entry which is preliminary data.</text>
</comment>
<evidence type="ECO:0000313" key="11">
    <source>
        <dbReference type="Proteomes" id="UP001445335"/>
    </source>
</evidence>
<dbReference type="GO" id="GO:0051537">
    <property type="term" value="F:2 iron, 2 sulfur cluster binding"/>
    <property type="evidence" value="ECO:0007669"/>
    <property type="project" value="UniProtKB-KW"/>
</dbReference>
<evidence type="ECO:0000256" key="3">
    <source>
        <dbReference type="ARBA" id="ARBA00022714"/>
    </source>
</evidence>
<dbReference type="Proteomes" id="UP001445335">
    <property type="component" value="Unassembled WGS sequence"/>
</dbReference>
<dbReference type="Gene3D" id="3.10.20.30">
    <property type="match status" value="1"/>
</dbReference>
<name>A0AAW1S1E9_9CHLO</name>
<proteinExistence type="inferred from homology"/>
<evidence type="ECO:0000256" key="7">
    <source>
        <dbReference type="ARBA" id="ARBA00023014"/>
    </source>
</evidence>
<keyword evidence="5" id="KW-0249">Electron transport</keyword>